<sequence length="238" mass="26424">MSTRVFIMGSCVSRDSFEFLGPEFSLAEYVARQSLISIGRPVASDTIPADELDSAFQRRMLTGDLAGNALAQIDKAGEIDLLLWDLTDERLGVHPGGDGWFTRTIEGVGADFYPEDLPHHPFGSDQHFALWAEAAERWIDALAARELLGRTVMLQVPWAAVTTNGLPTPASFGLTAQDANAASFRYQRVIMDLAPELPMLRPRQRMIARPGHQWGLAPFHYTEEIYTEIATSVKQLLH</sequence>
<dbReference type="RefSeq" id="WP_133755867.1">
    <property type="nucleotide sequence ID" value="NZ_SOAW01000003.1"/>
</dbReference>
<organism evidence="1 2">
    <name type="scientific">Naumannella halotolerans</name>
    <dbReference type="NCBI Taxonomy" id="993414"/>
    <lineage>
        <taxon>Bacteria</taxon>
        <taxon>Bacillati</taxon>
        <taxon>Actinomycetota</taxon>
        <taxon>Actinomycetes</taxon>
        <taxon>Propionibacteriales</taxon>
        <taxon>Propionibacteriaceae</taxon>
        <taxon>Naumannella</taxon>
    </lineage>
</organism>
<dbReference type="InterPro" id="IPR046237">
    <property type="entry name" value="DUF6270"/>
</dbReference>
<reference evidence="1 2" key="1">
    <citation type="submission" date="2019-03" db="EMBL/GenBank/DDBJ databases">
        <title>Genomic Encyclopedia of Archaeal and Bacterial Type Strains, Phase II (KMG-II): from individual species to whole genera.</title>
        <authorList>
            <person name="Goeker M."/>
        </authorList>
    </citation>
    <scope>NUCLEOTIDE SEQUENCE [LARGE SCALE GENOMIC DNA]</scope>
    <source>
        <strain evidence="1 2">DSM 24323</strain>
    </source>
</reference>
<dbReference type="Proteomes" id="UP000295371">
    <property type="component" value="Unassembled WGS sequence"/>
</dbReference>
<dbReference type="OrthoDB" id="8421922at2"/>
<protein>
    <submittedName>
        <fullName evidence="1">Uncharacterized protein</fullName>
    </submittedName>
</protein>
<gene>
    <name evidence="1" type="ORF">CLV29_2972</name>
</gene>
<dbReference type="AlphaFoldDB" id="A0A4R7J135"/>
<evidence type="ECO:0000313" key="1">
    <source>
        <dbReference type="EMBL" id="TDT29949.1"/>
    </source>
</evidence>
<dbReference type="Pfam" id="PF19786">
    <property type="entry name" value="DUF6270"/>
    <property type="match status" value="1"/>
</dbReference>
<proteinExistence type="predicted"/>
<comment type="caution">
    <text evidence="1">The sequence shown here is derived from an EMBL/GenBank/DDBJ whole genome shotgun (WGS) entry which is preliminary data.</text>
</comment>
<accession>A0A4R7J135</accession>
<name>A0A4R7J135_9ACTN</name>
<evidence type="ECO:0000313" key="2">
    <source>
        <dbReference type="Proteomes" id="UP000295371"/>
    </source>
</evidence>
<keyword evidence="2" id="KW-1185">Reference proteome</keyword>
<dbReference type="EMBL" id="SOAW01000003">
    <property type="protein sequence ID" value="TDT29949.1"/>
    <property type="molecule type" value="Genomic_DNA"/>
</dbReference>